<evidence type="ECO:0000256" key="2">
    <source>
        <dbReference type="ARBA" id="ARBA00022475"/>
    </source>
</evidence>
<dbReference type="InterPro" id="IPR010559">
    <property type="entry name" value="Sig_transdc_His_kin_internal"/>
</dbReference>
<evidence type="ECO:0000256" key="5">
    <source>
        <dbReference type="ARBA" id="ARBA00022777"/>
    </source>
</evidence>
<feature type="transmembrane region" description="Helical" evidence="8">
    <location>
        <begin position="20"/>
        <end position="40"/>
    </location>
</feature>
<evidence type="ECO:0000259" key="9">
    <source>
        <dbReference type="PROSITE" id="PS50885"/>
    </source>
</evidence>
<dbReference type="PROSITE" id="PS51257">
    <property type="entry name" value="PROKAR_LIPOPROTEIN"/>
    <property type="match status" value="1"/>
</dbReference>
<keyword evidence="2" id="KW-1003">Cell membrane</keyword>
<name>A0ABW5RD09_9BACL</name>
<evidence type="ECO:0000256" key="6">
    <source>
        <dbReference type="ARBA" id="ARBA00023136"/>
    </source>
</evidence>
<dbReference type="Gene3D" id="6.10.340.10">
    <property type="match status" value="1"/>
</dbReference>
<dbReference type="Pfam" id="PF02518">
    <property type="entry name" value="HATPase_c"/>
    <property type="match status" value="1"/>
</dbReference>
<dbReference type="PANTHER" id="PTHR34220">
    <property type="entry name" value="SENSOR HISTIDINE KINASE YPDA"/>
    <property type="match status" value="1"/>
</dbReference>
<reference evidence="11" key="1">
    <citation type="journal article" date="2019" name="Int. J. Syst. Evol. Microbiol.">
        <title>The Global Catalogue of Microorganisms (GCM) 10K type strain sequencing project: providing services to taxonomists for standard genome sequencing and annotation.</title>
        <authorList>
            <consortium name="The Broad Institute Genomics Platform"/>
            <consortium name="The Broad Institute Genome Sequencing Center for Infectious Disease"/>
            <person name="Wu L."/>
            <person name="Ma J."/>
        </authorList>
    </citation>
    <scope>NUCLEOTIDE SEQUENCE [LARGE SCALE GENOMIC DNA]</scope>
    <source>
        <strain evidence="11">KCTC 33676</strain>
    </source>
</reference>
<feature type="transmembrane region" description="Helical" evidence="8">
    <location>
        <begin position="308"/>
        <end position="328"/>
    </location>
</feature>
<dbReference type="EC" id="2.7.13.3" evidence="10"/>
<keyword evidence="3" id="KW-0597">Phosphoprotein</keyword>
<dbReference type="Pfam" id="PF00672">
    <property type="entry name" value="HAMP"/>
    <property type="match status" value="1"/>
</dbReference>
<dbReference type="SMART" id="SM00304">
    <property type="entry name" value="HAMP"/>
    <property type="match status" value="1"/>
</dbReference>
<dbReference type="Gene3D" id="3.30.565.10">
    <property type="entry name" value="Histidine kinase-like ATPase, C-terminal domain"/>
    <property type="match status" value="1"/>
</dbReference>
<dbReference type="SUPFAM" id="SSF158472">
    <property type="entry name" value="HAMP domain-like"/>
    <property type="match status" value="1"/>
</dbReference>
<keyword evidence="4 10" id="KW-0808">Transferase</keyword>
<dbReference type="SMART" id="SM00387">
    <property type="entry name" value="HATPase_c"/>
    <property type="match status" value="1"/>
</dbReference>
<feature type="coiled-coil region" evidence="7">
    <location>
        <begin position="366"/>
        <end position="401"/>
    </location>
</feature>
<dbReference type="CDD" id="cd06225">
    <property type="entry name" value="HAMP"/>
    <property type="match status" value="1"/>
</dbReference>
<dbReference type="InterPro" id="IPR003594">
    <property type="entry name" value="HATPase_dom"/>
</dbReference>
<accession>A0ABW5RD09</accession>
<evidence type="ECO:0000256" key="8">
    <source>
        <dbReference type="SAM" id="Phobius"/>
    </source>
</evidence>
<dbReference type="RefSeq" id="WP_379930154.1">
    <property type="nucleotide sequence ID" value="NZ_JBHUMM010000042.1"/>
</dbReference>
<evidence type="ECO:0000256" key="1">
    <source>
        <dbReference type="ARBA" id="ARBA00004651"/>
    </source>
</evidence>
<dbReference type="GO" id="GO:0004673">
    <property type="term" value="F:protein histidine kinase activity"/>
    <property type="evidence" value="ECO:0007669"/>
    <property type="project" value="UniProtKB-EC"/>
</dbReference>
<keyword evidence="7" id="KW-0175">Coiled coil</keyword>
<keyword evidence="5 10" id="KW-0418">Kinase</keyword>
<feature type="domain" description="HAMP" evidence="9">
    <location>
        <begin position="328"/>
        <end position="381"/>
    </location>
</feature>
<dbReference type="Pfam" id="PF06580">
    <property type="entry name" value="His_kinase"/>
    <property type="match status" value="1"/>
</dbReference>
<keyword evidence="11" id="KW-1185">Reference proteome</keyword>
<proteinExistence type="predicted"/>
<dbReference type="SUPFAM" id="SSF55874">
    <property type="entry name" value="ATPase domain of HSP90 chaperone/DNA topoisomerase II/histidine kinase"/>
    <property type="match status" value="1"/>
</dbReference>
<evidence type="ECO:0000313" key="11">
    <source>
        <dbReference type="Proteomes" id="UP001597497"/>
    </source>
</evidence>
<dbReference type="PROSITE" id="PS50885">
    <property type="entry name" value="HAMP"/>
    <property type="match status" value="1"/>
</dbReference>
<keyword evidence="6 8" id="KW-0472">Membrane</keyword>
<gene>
    <name evidence="10" type="ORF">ACFSUC_13565</name>
</gene>
<organism evidence="10 11">
    <name type="scientific">Marinicrinis sediminis</name>
    <dbReference type="NCBI Taxonomy" id="1652465"/>
    <lineage>
        <taxon>Bacteria</taxon>
        <taxon>Bacillati</taxon>
        <taxon>Bacillota</taxon>
        <taxon>Bacilli</taxon>
        <taxon>Bacillales</taxon>
        <taxon>Paenibacillaceae</taxon>
    </lineage>
</organism>
<comment type="subcellular location">
    <subcellularLocation>
        <location evidence="1">Cell membrane</location>
        <topology evidence="1">Multi-pass membrane protein</topology>
    </subcellularLocation>
</comment>
<keyword evidence="8" id="KW-1133">Transmembrane helix</keyword>
<dbReference type="Proteomes" id="UP001597497">
    <property type="component" value="Unassembled WGS sequence"/>
</dbReference>
<keyword evidence="8" id="KW-0812">Transmembrane</keyword>
<evidence type="ECO:0000256" key="7">
    <source>
        <dbReference type="SAM" id="Coils"/>
    </source>
</evidence>
<dbReference type="InterPro" id="IPR050640">
    <property type="entry name" value="Bact_2-comp_sensor_kinase"/>
</dbReference>
<comment type="caution">
    <text evidence="10">The sequence shown here is derived from an EMBL/GenBank/DDBJ whole genome shotgun (WGS) entry which is preliminary data.</text>
</comment>
<dbReference type="InterPro" id="IPR003660">
    <property type="entry name" value="HAMP_dom"/>
</dbReference>
<dbReference type="PANTHER" id="PTHR34220:SF7">
    <property type="entry name" value="SENSOR HISTIDINE KINASE YPDA"/>
    <property type="match status" value="1"/>
</dbReference>
<sequence>MNRKIWKRRFRQLPFRRKLFLTYMLVSMIPAIAACVIFGFNTYKQTKEQYYDFAETLNQQTLQSINTLLDEVDRVALMHVIDSEIADILNKPYVQTGMEYVSDLRKVESAIDHAVRLNPKISGVTFVGRNDQIYSNAGSERNSFERIQKWAPLAMLQDEGKFITSVYEDDFNQNPTQLLSVVYVLGDWQSSLTPIGYANIDISYDSLQTILGVRNWKRPGVHTLVLDDQGLIYQSRKEGDWQPSELEQLQQQVMETADVQEGRLSFEKEEGSEVLVYVERHQETGWHIVQYVPRSVYVSSFQQSLKSFLVVLLLTWGGVLLLATIFSMQITKPIQRIRLAMRKAEEGRLEPIEDLRPGNPEFQQLMNSYNKMIEQLNESIEKEYRAVLQQKKAELKMLQLEINPHFLYNALNNISSLGEIHDIPQIQTLSDSLSQMFRYNLRSGDRVTVREELQHVQHYLLVQQVRFIHLQVSVELDESIAEMPMRKFLIQPIVENALSHGLEPLGGKGKIEVRAKRDEHTICFTIRDNGAGMSAARQEQLRQWFREGHPSDHLGLANIYLRLQHDYGEAASLSIRSLPQVGTVVQMRIPIQEVIT</sequence>
<evidence type="ECO:0000256" key="4">
    <source>
        <dbReference type="ARBA" id="ARBA00022679"/>
    </source>
</evidence>
<dbReference type="EMBL" id="JBHUMM010000042">
    <property type="protein sequence ID" value="MFD2672591.1"/>
    <property type="molecule type" value="Genomic_DNA"/>
</dbReference>
<dbReference type="InterPro" id="IPR036890">
    <property type="entry name" value="HATPase_C_sf"/>
</dbReference>
<evidence type="ECO:0000256" key="3">
    <source>
        <dbReference type="ARBA" id="ARBA00022553"/>
    </source>
</evidence>
<evidence type="ECO:0000313" key="10">
    <source>
        <dbReference type="EMBL" id="MFD2672591.1"/>
    </source>
</evidence>
<protein>
    <submittedName>
        <fullName evidence="10">Sensor histidine kinase</fullName>
        <ecNumber evidence="10">2.7.13.3</ecNumber>
    </submittedName>
</protein>